<comment type="caution">
    <text evidence="1">The sequence shown here is derived from an EMBL/GenBank/DDBJ whole genome shotgun (WGS) entry which is preliminary data.</text>
</comment>
<protein>
    <submittedName>
        <fullName evidence="1">Uncharacterized protein</fullName>
    </submittedName>
</protein>
<organism evidence="1 2">
    <name type="scientific">Mycobacteroides saopaulense</name>
    <dbReference type="NCBI Taxonomy" id="1578165"/>
    <lineage>
        <taxon>Bacteria</taxon>
        <taxon>Bacillati</taxon>
        <taxon>Actinomycetota</taxon>
        <taxon>Actinomycetes</taxon>
        <taxon>Mycobacteriales</taxon>
        <taxon>Mycobacteriaceae</taxon>
        <taxon>Mycobacteroides</taxon>
    </lineage>
</organism>
<accession>A0ABX3C1E7</accession>
<dbReference type="Gene3D" id="3.50.50.60">
    <property type="entry name" value="FAD/NAD(P)-binding domain"/>
    <property type="match status" value="1"/>
</dbReference>
<dbReference type="Proteomes" id="UP000179621">
    <property type="component" value="Unassembled WGS sequence"/>
</dbReference>
<proteinExistence type="predicted"/>
<reference evidence="1 2" key="1">
    <citation type="submission" date="2016-10" db="EMBL/GenBank/DDBJ databases">
        <title>Evaluation of Human, Animal and Environmental Mycobacterium chelonae Isolates by Core Genome Phylogenomic Analysis, Targeted Gene Comparison, and Anti-microbial Susceptibility Patterns: A Tale of Mistaken Identities.</title>
        <authorList>
            <person name="Fogelson S.B."/>
            <person name="Camus A.C."/>
            <person name="Lorenz W."/>
            <person name="Vasireddy R."/>
            <person name="Vasireddy S."/>
            <person name="Smith T."/>
            <person name="Brown-Elliott B.A."/>
            <person name="Wallace R.J.Jr."/>
            <person name="Hasan N.A."/>
            <person name="Reischl U."/>
            <person name="Sanchez S."/>
        </authorList>
    </citation>
    <scope>NUCLEOTIDE SEQUENCE [LARGE SCALE GENOMIC DNA]</scope>
    <source>
        <strain evidence="1 2">8528</strain>
    </source>
</reference>
<dbReference type="InterPro" id="IPR036188">
    <property type="entry name" value="FAD/NAD-bd_sf"/>
</dbReference>
<dbReference type="EMBL" id="MLIH01000011">
    <property type="protein sequence ID" value="OHU10272.1"/>
    <property type="molecule type" value="Genomic_DNA"/>
</dbReference>
<keyword evidence="2" id="KW-1185">Reference proteome</keyword>
<sequence length="67" mass="7454">MSPPLREWLSGTRTRINCRQEADDGGCRLLRHRPWAGTESSAVMLGWVDGAIRSEERGAAEVMAEKV</sequence>
<gene>
    <name evidence="1" type="ORF">BKG73_10280</name>
</gene>
<evidence type="ECO:0000313" key="1">
    <source>
        <dbReference type="EMBL" id="OHU10272.1"/>
    </source>
</evidence>
<name>A0ABX3C1E7_9MYCO</name>
<evidence type="ECO:0000313" key="2">
    <source>
        <dbReference type="Proteomes" id="UP000179621"/>
    </source>
</evidence>